<dbReference type="InterPro" id="IPR001763">
    <property type="entry name" value="Rhodanese-like_dom"/>
</dbReference>
<sequence>MTINSLLVTSLLFLTSLRLNAQTATLPFDAFEFKLVQAGPRAQILDARSEEEYTQNHLKGAVSFSVADQADFARKSQKLDKQAPVFIYSIGNGRSGQLASQLREAGFTDVTELPGGLSNWIGLGRPVESTVGPGLSLTEFRSQLQSNKLVLVDFGSRYCGSCKKLAPTVDALEKEHAAGLKVIRIEAYDNKALLKELGITSLPTLVLYKSDREVWKKAGVTPKSEIQATIVESL</sequence>
<dbReference type="PROSITE" id="PS50206">
    <property type="entry name" value="RHODANESE_3"/>
    <property type="match status" value="1"/>
</dbReference>
<dbReference type="AlphaFoldDB" id="A0A2T0S340"/>
<proteinExistence type="predicted"/>
<evidence type="ECO:0000259" key="2">
    <source>
        <dbReference type="PROSITE" id="PS50206"/>
    </source>
</evidence>
<dbReference type="Pfam" id="PF00581">
    <property type="entry name" value="Rhodanese"/>
    <property type="match status" value="1"/>
</dbReference>
<dbReference type="SUPFAM" id="SSF52833">
    <property type="entry name" value="Thioredoxin-like"/>
    <property type="match status" value="1"/>
</dbReference>
<dbReference type="PROSITE" id="PS51352">
    <property type="entry name" value="THIOREDOXIN_2"/>
    <property type="match status" value="1"/>
</dbReference>
<dbReference type="Gene3D" id="3.40.30.10">
    <property type="entry name" value="Glutaredoxin"/>
    <property type="match status" value="1"/>
</dbReference>
<dbReference type="Pfam" id="PF00085">
    <property type="entry name" value="Thioredoxin"/>
    <property type="match status" value="1"/>
</dbReference>
<dbReference type="EMBL" id="PVTE01000031">
    <property type="protein sequence ID" value="PRY27838.1"/>
    <property type="molecule type" value="Genomic_DNA"/>
</dbReference>
<keyword evidence="1" id="KW-0732">Signal</keyword>
<evidence type="ECO:0000313" key="5">
    <source>
        <dbReference type="Proteomes" id="UP000238375"/>
    </source>
</evidence>
<dbReference type="OrthoDB" id="9808735at2"/>
<feature type="signal peptide" evidence="1">
    <location>
        <begin position="1"/>
        <end position="21"/>
    </location>
</feature>
<dbReference type="InterPro" id="IPR036249">
    <property type="entry name" value="Thioredoxin-like_sf"/>
</dbReference>
<dbReference type="CDD" id="cd02947">
    <property type="entry name" value="TRX_family"/>
    <property type="match status" value="1"/>
</dbReference>
<dbReference type="Gene3D" id="3.40.250.10">
    <property type="entry name" value="Rhodanese-like domain"/>
    <property type="match status" value="1"/>
</dbReference>
<dbReference type="RefSeq" id="WP_106140447.1">
    <property type="nucleotide sequence ID" value="NZ_PVTE01000031.1"/>
</dbReference>
<dbReference type="GO" id="GO:0016740">
    <property type="term" value="F:transferase activity"/>
    <property type="evidence" value="ECO:0007669"/>
    <property type="project" value="UniProtKB-KW"/>
</dbReference>
<dbReference type="PANTHER" id="PTHR45663:SF11">
    <property type="entry name" value="GEO12009P1"/>
    <property type="match status" value="1"/>
</dbReference>
<feature type="domain" description="Rhodanese" evidence="2">
    <location>
        <begin position="38"/>
        <end position="129"/>
    </location>
</feature>
<dbReference type="CDD" id="cd00158">
    <property type="entry name" value="RHOD"/>
    <property type="match status" value="1"/>
</dbReference>
<dbReference type="Proteomes" id="UP000238375">
    <property type="component" value="Unassembled WGS sequence"/>
</dbReference>
<keyword evidence="5" id="KW-1185">Reference proteome</keyword>
<feature type="chain" id="PRO_5015604310" evidence="1">
    <location>
        <begin position="22"/>
        <end position="234"/>
    </location>
</feature>
<dbReference type="SUPFAM" id="SSF52821">
    <property type="entry name" value="Rhodanese/Cell cycle control phosphatase"/>
    <property type="match status" value="1"/>
</dbReference>
<keyword evidence="4" id="KW-0808">Transferase</keyword>
<accession>A0A2T0S340</accession>
<dbReference type="PANTHER" id="PTHR45663">
    <property type="entry name" value="GEO12009P1"/>
    <property type="match status" value="1"/>
</dbReference>
<dbReference type="InterPro" id="IPR036873">
    <property type="entry name" value="Rhodanese-like_dom_sf"/>
</dbReference>
<dbReference type="GO" id="GO:0045454">
    <property type="term" value="P:cell redox homeostasis"/>
    <property type="evidence" value="ECO:0007669"/>
    <property type="project" value="TreeGrafter"/>
</dbReference>
<gene>
    <name evidence="4" type="ORF">CLV58_13156</name>
</gene>
<evidence type="ECO:0000313" key="4">
    <source>
        <dbReference type="EMBL" id="PRY27838.1"/>
    </source>
</evidence>
<evidence type="ECO:0000259" key="3">
    <source>
        <dbReference type="PROSITE" id="PS51352"/>
    </source>
</evidence>
<protein>
    <submittedName>
        <fullName evidence="4">Rhodanese-related sulfurtransferase</fullName>
    </submittedName>
</protein>
<dbReference type="GO" id="GO:0005829">
    <property type="term" value="C:cytosol"/>
    <property type="evidence" value="ECO:0007669"/>
    <property type="project" value="TreeGrafter"/>
</dbReference>
<reference evidence="4 5" key="1">
    <citation type="submission" date="2018-03" db="EMBL/GenBank/DDBJ databases">
        <title>Genomic Encyclopedia of Archaeal and Bacterial Type Strains, Phase II (KMG-II): from individual species to whole genera.</title>
        <authorList>
            <person name="Goeker M."/>
        </authorList>
    </citation>
    <scope>NUCLEOTIDE SEQUENCE [LARGE SCALE GENOMIC DNA]</scope>
    <source>
        <strain evidence="4 5">DSM 28354</strain>
    </source>
</reference>
<dbReference type="SMART" id="SM00450">
    <property type="entry name" value="RHOD"/>
    <property type="match status" value="1"/>
</dbReference>
<dbReference type="GO" id="GO:0015035">
    <property type="term" value="F:protein-disulfide reductase activity"/>
    <property type="evidence" value="ECO:0007669"/>
    <property type="project" value="TreeGrafter"/>
</dbReference>
<organism evidence="4 5">
    <name type="scientific">Spirosoma oryzae</name>
    <dbReference type="NCBI Taxonomy" id="1469603"/>
    <lineage>
        <taxon>Bacteria</taxon>
        <taxon>Pseudomonadati</taxon>
        <taxon>Bacteroidota</taxon>
        <taxon>Cytophagia</taxon>
        <taxon>Cytophagales</taxon>
        <taxon>Cytophagaceae</taxon>
        <taxon>Spirosoma</taxon>
    </lineage>
</organism>
<name>A0A2T0S340_9BACT</name>
<comment type="caution">
    <text evidence="4">The sequence shown here is derived from an EMBL/GenBank/DDBJ whole genome shotgun (WGS) entry which is preliminary data.</text>
</comment>
<feature type="domain" description="Thioredoxin" evidence="3">
    <location>
        <begin position="77"/>
        <end position="234"/>
    </location>
</feature>
<evidence type="ECO:0000256" key="1">
    <source>
        <dbReference type="SAM" id="SignalP"/>
    </source>
</evidence>
<dbReference type="InterPro" id="IPR013766">
    <property type="entry name" value="Thioredoxin_domain"/>
</dbReference>